<comment type="caution">
    <text evidence="7">The sequence shown here is derived from an EMBL/GenBank/DDBJ whole genome shotgun (WGS) entry which is preliminary data.</text>
</comment>
<dbReference type="InterPro" id="IPR029044">
    <property type="entry name" value="Nucleotide-diphossugar_trans"/>
</dbReference>
<evidence type="ECO:0000259" key="6">
    <source>
        <dbReference type="Pfam" id="PF02709"/>
    </source>
</evidence>
<dbReference type="EC" id="2.4.-.-" evidence="7"/>
<evidence type="ECO:0000259" key="5">
    <source>
        <dbReference type="Pfam" id="PF00535"/>
    </source>
</evidence>
<dbReference type="Gene3D" id="3.90.550.10">
    <property type="entry name" value="Spore Coat Polysaccharide Biosynthesis Protein SpsA, Chain A"/>
    <property type="match status" value="1"/>
</dbReference>
<accession>A0ABV5KCR6</accession>
<evidence type="ECO:0000256" key="4">
    <source>
        <dbReference type="ARBA" id="ARBA00022679"/>
    </source>
</evidence>
<dbReference type="RefSeq" id="WP_379142075.1">
    <property type="nucleotide sequence ID" value="NZ_JBHMDG010000022.1"/>
</dbReference>
<reference evidence="7 8" key="1">
    <citation type="submission" date="2024-09" db="EMBL/GenBank/DDBJ databases">
        <authorList>
            <person name="Sun Q."/>
            <person name="Mori K."/>
        </authorList>
    </citation>
    <scope>NUCLEOTIDE SEQUENCE [LARGE SCALE GENOMIC DNA]</scope>
    <source>
        <strain evidence="7 8">JCM 9626</strain>
    </source>
</reference>
<dbReference type="Pfam" id="PF02709">
    <property type="entry name" value="Glyco_transf_7C"/>
    <property type="match status" value="1"/>
</dbReference>
<keyword evidence="4 7" id="KW-0808">Transferase</keyword>
<sequence>MTPPFGSTVPGNRWDLAEALTPEPDLRVSVVVSHYEQPRELARTLAALAHQTRVPDEIVVTDDGSAVAPTVPDGVRLVRQEDHGFRVAAARNHGVEATTGDLLVLLDADTAPEPDCVAALVDLPSRLPECLVVGRRRYASYDEGGGSRRELPEPAWLADAYVASRDLLDADETSHRFVIGAVLACSRWWWDEVAGFDESFSSYGGEDWDLAHRSWVRGGLLAHRPDAVAWHDGPDAGPRGDAGSLVESVAVADRVAAPGTGWRGLLRGPADVVVACAPVMTPTELLVTVDSLWSSVPTARVQLSAEHRRLVGEDPRLVE</sequence>
<keyword evidence="3 7" id="KW-0328">Glycosyltransferase</keyword>
<comment type="pathway">
    <text evidence="1">Cell wall biogenesis; cell wall polysaccharide biosynthesis.</text>
</comment>
<feature type="domain" description="Glycosyltransferase 2-like" evidence="5">
    <location>
        <begin position="29"/>
        <end position="156"/>
    </location>
</feature>
<proteinExistence type="inferred from homology"/>
<gene>
    <name evidence="7" type="ORF">ACFFRI_15895</name>
</gene>
<dbReference type="EMBL" id="JBHMDG010000022">
    <property type="protein sequence ID" value="MFB9314539.1"/>
    <property type="molecule type" value="Genomic_DNA"/>
</dbReference>
<dbReference type="PANTHER" id="PTHR43179:SF12">
    <property type="entry name" value="GALACTOFURANOSYLTRANSFERASE GLFT2"/>
    <property type="match status" value="1"/>
</dbReference>
<name>A0ABV5KCR6_9ACTN</name>
<dbReference type="PANTHER" id="PTHR43179">
    <property type="entry name" value="RHAMNOSYLTRANSFERASE WBBL"/>
    <property type="match status" value="1"/>
</dbReference>
<dbReference type="InterPro" id="IPR001173">
    <property type="entry name" value="Glyco_trans_2-like"/>
</dbReference>
<dbReference type="GO" id="GO:0016757">
    <property type="term" value="F:glycosyltransferase activity"/>
    <property type="evidence" value="ECO:0007669"/>
    <property type="project" value="UniProtKB-KW"/>
</dbReference>
<protein>
    <submittedName>
        <fullName evidence="7">Glycosyltransferase</fullName>
        <ecNumber evidence="7">2.4.-.-</ecNumber>
    </submittedName>
</protein>
<evidence type="ECO:0000313" key="8">
    <source>
        <dbReference type="Proteomes" id="UP001589750"/>
    </source>
</evidence>
<keyword evidence="8" id="KW-1185">Reference proteome</keyword>
<dbReference type="SUPFAM" id="SSF53448">
    <property type="entry name" value="Nucleotide-diphospho-sugar transferases"/>
    <property type="match status" value="1"/>
</dbReference>
<feature type="domain" description="Galactosyltransferase C-terminal" evidence="6">
    <location>
        <begin position="178"/>
        <end position="219"/>
    </location>
</feature>
<organism evidence="7 8">
    <name type="scientific">Nocardioides plantarum</name>
    <dbReference type="NCBI Taxonomy" id="29299"/>
    <lineage>
        <taxon>Bacteria</taxon>
        <taxon>Bacillati</taxon>
        <taxon>Actinomycetota</taxon>
        <taxon>Actinomycetes</taxon>
        <taxon>Propionibacteriales</taxon>
        <taxon>Nocardioidaceae</taxon>
        <taxon>Nocardioides</taxon>
    </lineage>
</organism>
<comment type="similarity">
    <text evidence="2">Belongs to the glycosyltransferase 2 family.</text>
</comment>
<dbReference type="Pfam" id="PF00535">
    <property type="entry name" value="Glycos_transf_2"/>
    <property type="match status" value="1"/>
</dbReference>
<dbReference type="Proteomes" id="UP001589750">
    <property type="component" value="Unassembled WGS sequence"/>
</dbReference>
<dbReference type="InterPro" id="IPR027791">
    <property type="entry name" value="Galactosyl_T_C"/>
</dbReference>
<evidence type="ECO:0000256" key="3">
    <source>
        <dbReference type="ARBA" id="ARBA00022676"/>
    </source>
</evidence>
<evidence type="ECO:0000313" key="7">
    <source>
        <dbReference type="EMBL" id="MFB9314539.1"/>
    </source>
</evidence>
<evidence type="ECO:0000256" key="1">
    <source>
        <dbReference type="ARBA" id="ARBA00004776"/>
    </source>
</evidence>
<feature type="non-terminal residue" evidence="7">
    <location>
        <position position="319"/>
    </location>
</feature>
<evidence type="ECO:0000256" key="2">
    <source>
        <dbReference type="ARBA" id="ARBA00006739"/>
    </source>
</evidence>